<keyword evidence="3" id="KW-1185">Reference proteome</keyword>
<dbReference type="AlphaFoldDB" id="A0A1I5UXX8"/>
<evidence type="ECO:0000313" key="2">
    <source>
        <dbReference type="EMBL" id="SFQ00115.1"/>
    </source>
</evidence>
<feature type="transmembrane region" description="Helical" evidence="1">
    <location>
        <begin position="68"/>
        <end position="89"/>
    </location>
</feature>
<protein>
    <recommendedName>
        <fullName evidence="4">3-isopropylmalate dehydrogenase</fullName>
    </recommendedName>
</protein>
<name>A0A1I5UXX8_9BACI</name>
<dbReference type="STRING" id="126156.SAMN05421670_0588"/>
<proteinExistence type="predicted"/>
<gene>
    <name evidence="2" type="ORF">SAMN05421670_0588</name>
</gene>
<evidence type="ECO:0008006" key="4">
    <source>
        <dbReference type="Google" id="ProtNLM"/>
    </source>
</evidence>
<accession>A0A1I5UXX8</accession>
<dbReference type="Proteomes" id="UP000198734">
    <property type="component" value="Unassembled WGS sequence"/>
</dbReference>
<keyword evidence="1" id="KW-1133">Transmembrane helix</keyword>
<keyword evidence="1" id="KW-0812">Transmembrane</keyword>
<feature type="transmembrane region" description="Helical" evidence="1">
    <location>
        <begin position="6"/>
        <end position="24"/>
    </location>
</feature>
<feature type="transmembrane region" description="Helical" evidence="1">
    <location>
        <begin position="31"/>
        <end position="56"/>
    </location>
</feature>
<evidence type="ECO:0000313" key="3">
    <source>
        <dbReference type="Proteomes" id="UP000198734"/>
    </source>
</evidence>
<keyword evidence="1" id="KW-0472">Membrane</keyword>
<dbReference type="RefSeq" id="WP_093534020.1">
    <property type="nucleotide sequence ID" value="NZ_FOXU01000001.1"/>
</dbReference>
<reference evidence="3" key="1">
    <citation type="submission" date="2016-10" db="EMBL/GenBank/DDBJ databases">
        <authorList>
            <person name="Varghese N."/>
            <person name="Submissions S."/>
        </authorList>
    </citation>
    <scope>NUCLEOTIDE SEQUENCE [LARGE SCALE GENOMIC DNA]</scope>
    <source>
        <strain evidence="3">DSM 11706</strain>
    </source>
</reference>
<sequence>MDIFLIILMYFFIIIANVIGFIYYRKKKSLYFAAFIILLLAVLFGTIGGALAVFIIRDAFAIFYGFQLGQYLIVNSIIVFLIAILVTAIKKFRN</sequence>
<dbReference type="OrthoDB" id="2428290at2"/>
<evidence type="ECO:0000256" key="1">
    <source>
        <dbReference type="SAM" id="Phobius"/>
    </source>
</evidence>
<dbReference type="EMBL" id="FOXU01000001">
    <property type="protein sequence ID" value="SFQ00115.1"/>
    <property type="molecule type" value="Genomic_DNA"/>
</dbReference>
<organism evidence="2 3">
    <name type="scientific">Psychrobacillus psychrotolerans</name>
    <dbReference type="NCBI Taxonomy" id="126156"/>
    <lineage>
        <taxon>Bacteria</taxon>
        <taxon>Bacillati</taxon>
        <taxon>Bacillota</taxon>
        <taxon>Bacilli</taxon>
        <taxon>Bacillales</taxon>
        <taxon>Bacillaceae</taxon>
        <taxon>Psychrobacillus</taxon>
    </lineage>
</organism>